<proteinExistence type="predicted"/>
<evidence type="ECO:0000313" key="1">
    <source>
        <dbReference type="EMBL" id="KAJ1099256.1"/>
    </source>
</evidence>
<dbReference type="AlphaFoldDB" id="A0AAV7M648"/>
<gene>
    <name evidence="1" type="ORF">NDU88_004359</name>
</gene>
<feature type="non-terminal residue" evidence="1">
    <location>
        <position position="1"/>
    </location>
</feature>
<sequence>IWFCKTPAGILCNLCFTFYGRINRRTAPGTVQLQQSIQEGYCNSVTSAPDSNCNSFQVVHALRTSCLHSAPEDQRNLPWSDGATSLLQQAPLCSNDWYSGSPLLMASMDAGAQVVDQSDPDCPKVHLSKFG</sequence>
<dbReference type="EMBL" id="JANPWB010000014">
    <property type="protein sequence ID" value="KAJ1099256.1"/>
    <property type="molecule type" value="Genomic_DNA"/>
</dbReference>
<accession>A0AAV7M648</accession>
<dbReference type="Proteomes" id="UP001066276">
    <property type="component" value="Chromosome 10"/>
</dbReference>
<evidence type="ECO:0000313" key="2">
    <source>
        <dbReference type="Proteomes" id="UP001066276"/>
    </source>
</evidence>
<protein>
    <submittedName>
        <fullName evidence="1">Uncharacterized protein</fullName>
    </submittedName>
</protein>
<organism evidence="1 2">
    <name type="scientific">Pleurodeles waltl</name>
    <name type="common">Iberian ribbed newt</name>
    <dbReference type="NCBI Taxonomy" id="8319"/>
    <lineage>
        <taxon>Eukaryota</taxon>
        <taxon>Metazoa</taxon>
        <taxon>Chordata</taxon>
        <taxon>Craniata</taxon>
        <taxon>Vertebrata</taxon>
        <taxon>Euteleostomi</taxon>
        <taxon>Amphibia</taxon>
        <taxon>Batrachia</taxon>
        <taxon>Caudata</taxon>
        <taxon>Salamandroidea</taxon>
        <taxon>Salamandridae</taxon>
        <taxon>Pleurodelinae</taxon>
        <taxon>Pleurodeles</taxon>
    </lineage>
</organism>
<keyword evidence="2" id="KW-1185">Reference proteome</keyword>
<name>A0AAV7M648_PLEWA</name>
<reference evidence="1" key="1">
    <citation type="journal article" date="2022" name="bioRxiv">
        <title>Sequencing and chromosome-scale assembly of the giantPleurodeles waltlgenome.</title>
        <authorList>
            <person name="Brown T."/>
            <person name="Elewa A."/>
            <person name="Iarovenko S."/>
            <person name="Subramanian E."/>
            <person name="Araus A.J."/>
            <person name="Petzold A."/>
            <person name="Susuki M."/>
            <person name="Suzuki K.-i.T."/>
            <person name="Hayashi T."/>
            <person name="Toyoda A."/>
            <person name="Oliveira C."/>
            <person name="Osipova E."/>
            <person name="Leigh N.D."/>
            <person name="Simon A."/>
            <person name="Yun M.H."/>
        </authorList>
    </citation>
    <scope>NUCLEOTIDE SEQUENCE</scope>
    <source>
        <strain evidence="1">20211129_DDA</strain>
        <tissue evidence="1">Liver</tissue>
    </source>
</reference>
<feature type="non-terminal residue" evidence="1">
    <location>
        <position position="131"/>
    </location>
</feature>
<comment type="caution">
    <text evidence="1">The sequence shown here is derived from an EMBL/GenBank/DDBJ whole genome shotgun (WGS) entry which is preliminary data.</text>
</comment>